<comment type="caution">
    <text evidence="1">The sequence shown here is derived from an EMBL/GenBank/DDBJ whole genome shotgun (WGS) entry which is preliminary data.</text>
</comment>
<reference evidence="1 2" key="1">
    <citation type="journal article" date="2022" name="Nat. Plants">
        <title>Genomes of leafy and leafless Platanthera orchids illuminate the evolution of mycoheterotrophy.</title>
        <authorList>
            <person name="Li M.H."/>
            <person name="Liu K.W."/>
            <person name="Li Z."/>
            <person name="Lu H.C."/>
            <person name="Ye Q.L."/>
            <person name="Zhang D."/>
            <person name="Wang J.Y."/>
            <person name="Li Y.F."/>
            <person name="Zhong Z.M."/>
            <person name="Liu X."/>
            <person name="Yu X."/>
            <person name="Liu D.K."/>
            <person name="Tu X.D."/>
            <person name="Liu B."/>
            <person name="Hao Y."/>
            <person name="Liao X.Y."/>
            <person name="Jiang Y.T."/>
            <person name="Sun W.H."/>
            <person name="Chen J."/>
            <person name="Chen Y.Q."/>
            <person name="Ai Y."/>
            <person name="Zhai J.W."/>
            <person name="Wu S.S."/>
            <person name="Zhou Z."/>
            <person name="Hsiao Y.Y."/>
            <person name="Wu W.L."/>
            <person name="Chen Y.Y."/>
            <person name="Lin Y.F."/>
            <person name="Hsu J.L."/>
            <person name="Li C.Y."/>
            <person name="Wang Z.W."/>
            <person name="Zhao X."/>
            <person name="Zhong W.Y."/>
            <person name="Ma X.K."/>
            <person name="Ma L."/>
            <person name="Huang J."/>
            <person name="Chen G.Z."/>
            <person name="Huang M.Z."/>
            <person name="Huang L."/>
            <person name="Peng D.H."/>
            <person name="Luo Y.B."/>
            <person name="Zou S.Q."/>
            <person name="Chen S.P."/>
            <person name="Lan S."/>
            <person name="Tsai W.C."/>
            <person name="Van de Peer Y."/>
            <person name="Liu Z.J."/>
        </authorList>
    </citation>
    <scope>NUCLEOTIDE SEQUENCE [LARGE SCALE GENOMIC DNA]</scope>
    <source>
        <strain evidence="1">Lor288</strain>
    </source>
</reference>
<protein>
    <submittedName>
        <fullName evidence="1">Uncharacterized protein</fullName>
    </submittedName>
</protein>
<dbReference type="EMBL" id="JBBWWR010000014">
    <property type="protein sequence ID" value="KAK8953157.1"/>
    <property type="molecule type" value="Genomic_DNA"/>
</dbReference>
<evidence type="ECO:0000313" key="1">
    <source>
        <dbReference type="EMBL" id="KAK8953157.1"/>
    </source>
</evidence>
<evidence type="ECO:0000313" key="2">
    <source>
        <dbReference type="Proteomes" id="UP001412067"/>
    </source>
</evidence>
<name>A0ABR2LWC1_9ASPA</name>
<accession>A0ABR2LWC1</accession>
<keyword evidence="2" id="KW-1185">Reference proteome</keyword>
<dbReference type="Proteomes" id="UP001412067">
    <property type="component" value="Unassembled WGS sequence"/>
</dbReference>
<organism evidence="1 2">
    <name type="scientific">Platanthera guangdongensis</name>
    <dbReference type="NCBI Taxonomy" id="2320717"/>
    <lineage>
        <taxon>Eukaryota</taxon>
        <taxon>Viridiplantae</taxon>
        <taxon>Streptophyta</taxon>
        <taxon>Embryophyta</taxon>
        <taxon>Tracheophyta</taxon>
        <taxon>Spermatophyta</taxon>
        <taxon>Magnoliopsida</taxon>
        <taxon>Liliopsida</taxon>
        <taxon>Asparagales</taxon>
        <taxon>Orchidaceae</taxon>
        <taxon>Orchidoideae</taxon>
        <taxon>Orchideae</taxon>
        <taxon>Orchidinae</taxon>
        <taxon>Platanthera</taxon>
    </lineage>
</organism>
<sequence>MRLPSVRRDGKDKILGGSWPPVCQAPPVNHVSYVNFELGMRGIIQKGDTLMIWDDSQNKFLMSTMLPSWEDFEESMDDSFNLLCGLYERDEIKVHMEMSIGDLAYQISWSILRSAPLSCLIERRGARFNQTGGVARFSCPSRTQKMS</sequence>
<gene>
    <name evidence="1" type="ORF">KSP40_PGU005138</name>
</gene>
<proteinExistence type="predicted"/>